<evidence type="ECO:0000256" key="7">
    <source>
        <dbReference type="PROSITE-ProRule" id="PRU00221"/>
    </source>
</evidence>
<evidence type="ECO:0000313" key="9">
    <source>
        <dbReference type="EMBL" id="CUS07394.1"/>
    </source>
</evidence>
<keyword evidence="2" id="KW-0507">mRNA processing</keyword>
<dbReference type="GO" id="GO:0000387">
    <property type="term" value="P:spliceosomal snRNP assembly"/>
    <property type="evidence" value="ECO:0007669"/>
    <property type="project" value="TreeGrafter"/>
</dbReference>
<dbReference type="AlphaFoldDB" id="A0A292PJU0"/>
<evidence type="ECO:0000256" key="3">
    <source>
        <dbReference type="ARBA" id="ARBA00022737"/>
    </source>
</evidence>
<keyword evidence="4" id="KW-0508">mRNA splicing</keyword>
<keyword evidence="3" id="KW-0677">Repeat</keyword>
<feature type="region of interest" description="Disordered" evidence="8">
    <location>
        <begin position="1"/>
        <end position="27"/>
    </location>
</feature>
<dbReference type="InterPro" id="IPR020472">
    <property type="entry name" value="WD40_PAC1"/>
</dbReference>
<feature type="repeat" description="WD" evidence="7">
    <location>
        <begin position="286"/>
        <end position="318"/>
    </location>
</feature>
<feature type="compositionally biased region" description="Polar residues" evidence="8">
    <location>
        <begin position="1"/>
        <end position="20"/>
    </location>
</feature>
<dbReference type="Pfam" id="PF00400">
    <property type="entry name" value="WD40"/>
    <property type="match status" value="4"/>
</dbReference>
<gene>
    <name evidence="9" type="ORF">GSTUAT00008547001</name>
</gene>
<dbReference type="PANTHER" id="PTHR19877:SF13">
    <property type="entry name" value="SERINE-THREONINE KINASE RECEPTOR-ASSOCIATED PROTEIN"/>
    <property type="match status" value="1"/>
</dbReference>
<evidence type="ECO:0000256" key="6">
    <source>
        <dbReference type="ARBA" id="ARBA00040390"/>
    </source>
</evidence>
<dbReference type="SMART" id="SM00320">
    <property type="entry name" value="WD40"/>
    <property type="match status" value="7"/>
</dbReference>
<evidence type="ECO:0000256" key="4">
    <source>
        <dbReference type="ARBA" id="ARBA00023187"/>
    </source>
</evidence>
<dbReference type="EMBL" id="LN891213">
    <property type="protein sequence ID" value="CUS07394.1"/>
    <property type="molecule type" value="Genomic_DNA"/>
</dbReference>
<keyword evidence="1 7" id="KW-0853">WD repeat</keyword>
<dbReference type="InterPro" id="IPR001680">
    <property type="entry name" value="WD40_rpt"/>
</dbReference>
<name>A0A292PJU0_9PEZI</name>
<evidence type="ECO:0000256" key="5">
    <source>
        <dbReference type="ARBA" id="ARBA00038394"/>
    </source>
</evidence>
<protein>
    <recommendedName>
        <fullName evidence="6">Serine-threonine kinase receptor-associated protein</fullName>
    </recommendedName>
</protein>
<dbReference type="CDD" id="cd00200">
    <property type="entry name" value="WD40"/>
    <property type="match status" value="1"/>
</dbReference>
<feature type="repeat" description="WD" evidence="7">
    <location>
        <begin position="78"/>
        <end position="119"/>
    </location>
</feature>
<sequence>MSSGSPTVNLPNDGQSSNGGPIQAPRVVPLTCHGHSRPVTHLSFSPMLADDEYYLISACKDNNPMLRDGITGDWIGTFLGHKGAVWQARLSNDAALAATASADFSAKIWDTFTGECLQTLQHNHIVRAATFSPNPTHVATGGQEKKLRVYDLAHPETPMEIGAQTHTGTIKSIVWSDPNSILSASDDRKLRWWDTRSRELVSKFDVDELIGSCELSPEGNLISATAGKTVYFFNAQSRQLIKSISTAYEVSSVALHQQTMRFITGGSSDTWVRVYDYDTEAELDIYKGHHGSIWSVSFSPDGKLYATGSEDGTIKLWKYTNQPYGLWK</sequence>
<evidence type="ECO:0000313" key="10">
    <source>
        <dbReference type="Proteomes" id="UP001412239"/>
    </source>
</evidence>
<proteinExistence type="inferred from homology"/>
<comment type="similarity">
    <text evidence="5">Belongs to the WD repeat STRAP family.</text>
</comment>
<reference evidence="9" key="1">
    <citation type="submission" date="2015-10" db="EMBL/GenBank/DDBJ databases">
        <authorList>
            <person name="Regsiter A."/>
            <person name="william w."/>
        </authorList>
    </citation>
    <scope>NUCLEOTIDE SEQUENCE</scope>
    <source>
        <strain evidence="9">Montdore</strain>
    </source>
</reference>
<dbReference type="SUPFAM" id="SSF50978">
    <property type="entry name" value="WD40 repeat-like"/>
    <property type="match status" value="1"/>
</dbReference>
<accession>A0A292PJU0</accession>
<dbReference type="PROSITE" id="PS50082">
    <property type="entry name" value="WD_REPEATS_2"/>
    <property type="match status" value="4"/>
</dbReference>
<dbReference type="PANTHER" id="PTHR19877">
    <property type="entry name" value="EUKARYOTIC TRANSLATION INITIATION FACTOR 3 SUBUNIT I"/>
    <property type="match status" value="1"/>
</dbReference>
<dbReference type="GO" id="GO:0003723">
    <property type="term" value="F:RNA binding"/>
    <property type="evidence" value="ECO:0007669"/>
    <property type="project" value="TreeGrafter"/>
</dbReference>
<dbReference type="GO" id="GO:0032797">
    <property type="term" value="C:SMN complex"/>
    <property type="evidence" value="ECO:0007669"/>
    <property type="project" value="TreeGrafter"/>
</dbReference>
<feature type="repeat" description="WD" evidence="7">
    <location>
        <begin position="163"/>
        <end position="203"/>
    </location>
</feature>
<dbReference type="InterPro" id="IPR036322">
    <property type="entry name" value="WD40_repeat_dom_sf"/>
</dbReference>
<dbReference type="PROSITE" id="PS50294">
    <property type="entry name" value="WD_REPEATS_REGION"/>
    <property type="match status" value="2"/>
</dbReference>
<keyword evidence="10" id="KW-1185">Reference proteome</keyword>
<evidence type="ECO:0000256" key="1">
    <source>
        <dbReference type="ARBA" id="ARBA00022574"/>
    </source>
</evidence>
<dbReference type="PRINTS" id="PR00320">
    <property type="entry name" value="GPROTEINBRPT"/>
</dbReference>
<organism evidence="9 10">
    <name type="scientific">Tuber aestivum</name>
    <name type="common">summer truffle</name>
    <dbReference type="NCBI Taxonomy" id="59557"/>
    <lineage>
        <taxon>Eukaryota</taxon>
        <taxon>Fungi</taxon>
        <taxon>Dikarya</taxon>
        <taxon>Ascomycota</taxon>
        <taxon>Pezizomycotina</taxon>
        <taxon>Pezizomycetes</taxon>
        <taxon>Pezizales</taxon>
        <taxon>Tuberaceae</taxon>
        <taxon>Tuber</taxon>
    </lineage>
</organism>
<feature type="repeat" description="WD" evidence="7">
    <location>
        <begin position="119"/>
        <end position="160"/>
    </location>
</feature>
<evidence type="ECO:0000256" key="8">
    <source>
        <dbReference type="SAM" id="MobiDB-lite"/>
    </source>
</evidence>
<dbReference type="InterPro" id="IPR015943">
    <property type="entry name" value="WD40/YVTN_repeat-like_dom_sf"/>
</dbReference>
<dbReference type="Gene3D" id="2.130.10.10">
    <property type="entry name" value="YVTN repeat-like/Quinoprotein amine dehydrogenase"/>
    <property type="match status" value="1"/>
</dbReference>
<dbReference type="Proteomes" id="UP001412239">
    <property type="component" value="Unassembled WGS sequence"/>
</dbReference>
<evidence type="ECO:0000256" key="2">
    <source>
        <dbReference type="ARBA" id="ARBA00022664"/>
    </source>
</evidence>